<feature type="region of interest" description="Disordered" evidence="1">
    <location>
        <begin position="261"/>
        <end position="306"/>
    </location>
</feature>
<feature type="compositionally biased region" description="Acidic residues" evidence="1">
    <location>
        <begin position="264"/>
        <end position="276"/>
    </location>
</feature>
<sequence length="359" mass="41294">MRNPLKGLVIAASGGFGKDRSPCAMKRWVENNGGKWSTVINDEVTHLIADEAHWKDENPFVKDAKTRGNIHIVTWDWLDDSLAKQWPYAPKKYLWTTVEKAGKITKSTRKKEEEEKSEEVKAFEKGAAAAKRDLQSDNYHVYVDQTGFPYNVTLTRVNVLANTSERIELSLYESDSAPIKFHAVHIAYNGPNGAEEKKILVNPGADFDDCYQMFRAAFKRVCLIPWEDRLLEFKVHYNRFREREMHNRRRMEMDRFGETFTTNEGEDDLDDFDDEGAFVGDNGRKRKRRKKNNANDSDDERERVVKRLSPEDIKACEVRPFKYAPPTKGKPFGMVPGFNVVVGGDDMKADQEFLTIANL</sequence>
<feature type="domain" description="WGR" evidence="3">
    <location>
        <begin position="138"/>
        <end position="240"/>
    </location>
</feature>
<evidence type="ECO:0000256" key="1">
    <source>
        <dbReference type="SAM" id="MobiDB-lite"/>
    </source>
</evidence>
<dbReference type="PANTHER" id="PTHR47667">
    <property type="entry name" value="REGULATOR OF TY1 TRANSPOSITION PROTEIN 107"/>
    <property type="match status" value="1"/>
</dbReference>
<dbReference type="EMBL" id="JBBPEH010000003">
    <property type="protein sequence ID" value="KAK7541115.1"/>
    <property type="molecule type" value="Genomic_DNA"/>
</dbReference>
<dbReference type="SUPFAM" id="SSF52113">
    <property type="entry name" value="BRCT domain"/>
    <property type="match status" value="1"/>
</dbReference>
<dbReference type="InterPro" id="IPR053036">
    <property type="entry name" value="CellCycle_DNARepair_Reg"/>
</dbReference>
<dbReference type="PROSITE" id="PS50172">
    <property type="entry name" value="BRCT"/>
    <property type="match status" value="1"/>
</dbReference>
<accession>A0ABR1M0X0</accession>
<dbReference type="InterPro" id="IPR001357">
    <property type="entry name" value="BRCT_dom"/>
</dbReference>
<feature type="domain" description="BRCT" evidence="2">
    <location>
        <begin position="1"/>
        <end position="95"/>
    </location>
</feature>
<dbReference type="InterPro" id="IPR008893">
    <property type="entry name" value="WGR_domain"/>
</dbReference>
<gene>
    <name evidence="4" type="ORF">J3D65DRAFT_267439</name>
</gene>
<dbReference type="PROSITE" id="PS51977">
    <property type="entry name" value="WGR"/>
    <property type="match status" value="1"/>
</dbReference>
<evidence type="ECO:0000259" key="2">
    <source>
        <dbReference type="PROSITE" id="PS50172"/>
    </source>
</evidence>
<evidence type="ECO:0000259" key="3">
    <source>
        <dbReference type="PROSITE" id="PS51977"/>
    </source>
</evidence>
<dbReference type="Pfam" id="PF00533">
    <property type="entry name" value="BRCT"/>
    <property type="match status" value="1"/>
</dbReference>
<comment type="caution">
    <text evidence="4">The sequence shown here is derived from an EMBL/GenBank/DDBJ whole genome shotgun (WGS) entry which is preliminary data.</text>
</comment>
<dbReference type="CDD" id="cd00027">
    <property type="entry name" value="BRCT"/>
    <property type="match status" value="1"/>
</dbReference>
<dbReference type="SUPFAM" id="SSF142921">
    <property type="entry name" value="WGR domain-like"/>
    <property type="match status" value="1"/>
</dbReference>
<dbReference type="InterPro" id="IPR036420">
    <property type="entry name" value="BRCT_dom_sf"/>
</dbReference>
<dbReference type="SMART" id="SM00292">
    <property type="entry name" value="BRCT"/>
    <property type="match status" value="1"/>
</dbReference>
<dbReference type="InterPro" id="IPR036930">
    <property type="entry name" value="WGR_dom_sf"/>
</dbReference>
<reference evidence="4 5" key="1">
    <citation type="submission" date="2024-04" db="EMBL/GenBank/DDBJ databases">
        <title>Phyllosticta paracitricarpa is synonymous to the EU quarantine fungus P. citricarpa based on phylogenomic analyses.</title>
        <authorList>
            <consortium name="Lawrence Berkeley National Laboratory"/>
            <person name="Van ingen-buijs V.A."/>
            <person name="Van westerhoven A.C."/>
            <person name="Haridas S."/>
            <person name="Skiadas P."/>
            <person name="Martin F."/>
            <person name="Groenewald J.Z."/>
            <person name="Crous P.W."/>
            <person name="Seidl M.F."/>
        </authorList>
    </citation>
    <scope>NUCLEOTIDE SEQUENCE [LARGE SCALE GENOMIC DNA]</scope>
    <source>
        <strain evidence="4 5">CPC 17464</strain>
    </source>
</reference>
<dbReference type="Proteomes" id="UP001360953">
    <property type="component" value="Unassembled WGS sequence"/>
</dbReference>
<dbReference type="Gene3D" id="3.40.50.10190">
    <property type="entry name" value="BRCT domain"/>
    <property type="match status" value="1"/>
</dbReference>
<organism evidence="4 5">
    <name type="scientific">Phyllosticta citribraziliensis</name>
    <dbReference type="NCBI Taxonomy" id="989973"/>
    <lineage>
        <taxon>Eukaryota</taxon>
        <taxon>Fungi</taxon>
        <taxon>Dikarya</taxon>
        <taxon>Ascomycota</taxon>
        <taxon>Pezizomycotina</taxon>
        <taxon>Dothideomycetes</taxon>
        <taxon>Dothideomycetes incertae sedis</taxon>
        <taxon>Botryosphaeriales</taxon>
        <taxon>Phyllostictaceae</taxon>
        <taxon>Phyllosticta</taxon>
    </lineage>
</organism>
<evidence type="ECO:0008006" key="6">
    <source>
        <dbReference type="Google" id="ProtNLM"/>
    </source>
</evidence>
<protein>
    <recommendedName>
        <fullName evidence="6">BRCT domain-containing protein</fullName>
    </recommendedName>
</protein>
<evidence type="ECO:0000313" key="4">
    <source>
        <dbReference type="EMBL" id="KAK7541115.1"/>
    </source>
</evidence>
<dbReference type="PANTHER" id="PTHR47667:SF1">
    <property type="entry name" value="REGULATOR OF TY1 TRANSPOSITION PROTEIN 107"/>
    <property type="match status" value="1"/>
</dbReference>
<name>A0ABR1M0X0_9PEZI</name>
<dbReference type="GeneID" id="92027837"/>
<evidence type="ECO:0000313" key="5">
    <source>
        <dbReference type="Proteomes" id="UP001360953"/>
    </source>
</evidence>
<keyword evidence="5" id="KW-1185">Reference proteome</keyword>
<proteinExistence type="predicted"/>
<dbReference type="RefSeq" id="XP_066658046.1">
    <property type="nucleotide sequence ID" value="XM_066794931.1"/>
</dbReference>